<name>A0A8C0N509_CANLF</name>
<reference evidence="2" key="1">
    <citation type="submission" date="2018-10" db="EMBL/GenBank/DDBJ databases">
        <title>De novo assembly of a Great Dane genome.</title>
        <authorList>
            <person name="Kidd J.M."/>
            <person name="Pendleton A.L."/>
            <person name="Shen F."/>
            <person name="Emery S."/>
        </authorList>
    </citation>
    <scope>NUCLEOTIDE SEQUENCE [LARGE SCALE GENOMIC DNA]</scope>
    <source>
        <strain evidence="2">Great Dane</strain>
    </source>
</reference>
<protein>
    <submittedName>
        <fullName evidence="1">Uncharacterized protein</fullName>
    </submittedName>
</protein>
<evidence type="ECO:0000313" key="1">
    <source>
        <dbReference type="Ensembl" id="ENSCAFP00030020310.1"/>
    </source>
</evidence>
<dbReference type="Proteomes" id="UP000694429">
    <property type="component" value="Chromosome 22"/>
</dbReference>
<evidence type="ECO:0000313" key="2">
    <source>
        <dbReference type="Ensembl" id="ENSCAFP00040009537.1"/>
    </source>
</evidence>
<dbReference type="Ensembl" id="ENSCAFT00030023295.1">
    <property type="protein sequence ID" value="ENSCAFP00030020310.1"/>
    <property type="gene ID" value="ENSCAFG00030012580.1"/>
</dbReference>
<reference evidence="1" key="2">
    <citation type="submission" date="2019-03" db="EMBL/GenBank/DDBJ databases">
        <authorList>
            <person name="Warren W.C."/>
            <person name="Johnson G.S."/>
        </authorList>
    </citation>
    <scope>NUCLEOTIDE SEQUENCE [LARGE SCALE GENOMIC DNA]</scope>
    <source>
        <strain evidence="1">Basenji</strain>
    </source>
</reference>
<sequence>MSKICQIYAESTVDYYFLKCCINKLRKKVSFRNHGDAWVAQRLSICLRSRWPPWKMCAEVRGQFHSPMTDSQKKCHRLLYLYPALTSEAPFNCKTLCFTYYPSLVFTAGC</sequence>
<organism evidence="1 3">
    <name type="scientific">Canis lupus familiaris</name>
    <name type="common">Dog</name>
    <name type="synonym">Canis familiaris</name>
    <dbReference type="NCBI Taxonomy" id="9615"/>
    <lineage>
        <taxon>Eukaryota</taxon>
        <taxon>Metazoa</taxon>
        <taxon>Chordata</taxon>
        <taxon>Craniata</taxon>
        <taxon>Vertebrata</taxon>
        <taxon>Euteleostomi</taxon>
        <taxon>Mammalia</taxon>
        <taxon>Eutheria</taxon>
        <taxon>Laurasiatheria</taxon>
        <taxon>Carnivora</taxon>
        <taxon>Caniformia</taxon>
        <taxon>Canidae</taxon>
        <taxon>Canis</taxon>
    </lineage>
</organism>
<dbReference type="AlphaFoldDB" id="A0A8C0N509"/>
<evidence type="ECO:0000313" key="3">
    <source>
        <dbReference type="Proteomes" id="UP000694429"/>
    </source>
</evidence>
<dbReference type="Proteomes" id="UP000694542">
    <property type="component" value="Chromosome 22"/>
</dbReference>
<proteinExistence type="predicted"/>
<accession>A0A8C0N509</accession>
<reference evidence="1" key="3">
    <citation type="submission" date="2025-05" db="UniProtKB">
        <authorList>
            <consortium name="Ensembl"/>
        </authorList>
    </citation>
    <scope>IDENTIFICATION</scope>
</reference>
<dbReference type="Ensembl" id="ENSCAFT00040011000.1">
    <property type="protein sequence ID" value="ENSCAFP00040009537.1"/>
    <property type="gene ID" value="ENSCAFG00040005877.1"/>
</dbReference>